<evidence type="ECO:0000313" key="1">
    <source>
        <dbReference type="EMBL" id="DAD94383.1"/>
    </source>
</evidence>
<sequence length="105" mass="12335">MNKLVQKVAMDIMDISLDEIYIYGNANLEENLAMQEPLEKLYQYENQPNMREKVVEYIGELKTEIKRLESELVTKDSYMANIYLSRMTALQGVINDLQGRLEERI</sequence>
<proteinExistence type="predicted"/>
<accession>A0A8S5NJ60</accession>
<protein>
    <submittedName>
        <fullName evidence="1">Uncharacterized protein</fullName>
    </submittedName>
</protein>
<reference evidence="1" key="1">
    <citation type="journal article" date="2021" name="Proc. Natl. Acad. Sci. U.S.A.">
        <title>A Catalog of Tens of Thousands of Viruses from Human Metagenomes Reveals Hidden Associations with Chronic Diseases.</title>
        <authorList>
            <person name="Tisza M.J."/>
            <person name="Buck C.B."/>
        </authorList>
    </citation>
    <scope>NUCLEOTIDE SEQUENCE</scope>
    <source>
        <strain evidence="1">CttFh17</strain>
    </source>
</reference>
<organism evidence="1">
    <name type="scientific">Siphoviridae sp. cttFh17</name>
    <dbReference type="NCBI Taxonomy" id="2826491"/>
    <lineage>
        <taxon>Viruses</taxon>
        <taxon>Duplodnaviria</taxon>
        <taxon>Heunggongvirae</taxon>
        <taxon>Uroviricota</taxon>
        <taxon>Caudoviricetes</taxon>
    </lineage>
</organism>
<dbReference type="EMBL" id="BK015176">
    <property type="protein sequence ID" value="DAD94383.1"/>
    <property type="molecule type" value="Genomic_DNA"/>
</dbReference>
<name>A0A8S5NJ60_9CAUD</name>